<organism evidence="9 10">
    <name type="scientific">Amycolatopsis mediterranei (strain U-32)</name>
    <dbReference type="NCBI Taxonomy" id="749927"/>
    <lineage>
        <taxon>Bacteria</taxon>
        <taxon>Bacillati</taxon>
        <taxon>Actinomycetota</taxon>
        <taxon>Actinomycetes</taxon>
        <taxon>Pseudonocardiales</taxon>
        <taxon>Pseudonocardiaceae</taxon>
        <taxon>Amycolatopsis</taxon>
    </lineage>
</organism>
<dbReference type="EMBL" id="CP002000">
    <property type="protein sequence ID" value="ADJ46147.1"/>
    <property type="molecule type" value="Genomic_DNA"/>
</dbReference>
<dbReference type="GO" id="GO:0003677">
    <property type="term" value="F:DNA binding"/>
    <property type="evidence" value="ECO:0007669"/>
    <property type="project" value="UniProtKB-KW"/>
</dbReference>
<dbReference type="InterPro" id="IPR014284">
    <property type="entry name" value="RNA_pol_sigma-70_dom"/>
</dbReference>
<dbReference type="PANTHER" id="PTHR43133:SF58">
    <property type="entry name" value="ECF RNA POLYMERASE SIGMA FACTOR SIGD"/>
    <property type="match status" value="1"/>
</dbReference>
<dbReference type="OrthoDB" id="3615668at2"/>
<protein>
    <submittedName>
        <fullName evidence="9">RNA polymerase sigma-70 factor, ECF subfamily</fullName>
    </submittedName>
</protein>
<evidence type="ECO:0000259" key="7">
    <source>
        <dbReference type="Pfam" id="PF04542"/>
    </source>
</evidence>
<evidence type="ECO:0000256" key="1">
    <source>
        <dbReference type="ARBA" id="ARBA00010641"/>
    </source>
</evidence>
<dbReference type="InterPro" id="IPR007627">
    <property type="entry name" value="RNA_pol_sigma70_r2"/>
</dbReference>
<evidence type="ECO:0000256" key="6">
    <source>
        <dbReference type="SAM" id="MobiDB-lite"/>
    </source>
</evidence>
<dbReference type="HOGENOM" id="CLU_047691_10_1_11"/>
<proteinExistence type="inferred from homology"/>
<accession>A0A0H3D743</accession>
<evidence type="ECO:0000256" key="3">
    <source>
        <dbReference type="ARBA" id="ARBA00023082"/>
    </source>
</evidence>
<comment type="similarity">
    <text evidence="1">Belongs to the sigma-70 factor family. ECF subfamily.</text>
</comment>
<dbReference type="Gene3D" id="1.10.1740.10">
    <property type="match status" value="1"/>
</dbReference>
<reference evidence="9 10" key="1">
    <citation type="journal article" date="2010" name="Cell Res.">
        <title>Complete genome sequence of the rifamycin SV-producing Amycolatopsis mediterranei U32 revealed its genetic characteristics in phylogeny and metabolism.</title>
        <authorList>
            <person name="Zhao W."/>
            <person name="Zhong Y."/>
            <person name="Yuan H."/>
            <person name="Wang J."/>
            <person name="Zheng H."/>
            <person name="Wang Y."/>
            <person name="Cen X."/>
            <person name="Xu F."/>
            <person name="Bai J."/>
            <person name="Han X."/>
            <person name="Lu G."/>
            <person name="Zhu Y."/>
            <person name="Shao Z."/>
            <person name="Yan H."/>
            <person name="Li C."/>
            <person name="Peng N."/>
            <person name="Zhang Z."/>
            <person name="Zhang Y."/>
            <person name="Lin W."/>
            <person name="Fan Y."/>
            <person name="Qin Z."/>
            <person name="Hu Y."/>
            <person name="Zhu B."/>
            <person name="Wang S."/>
            <person name="Ding X."/>
            <person name="Zhao G.P."/>
        </authorList>
    </citation>
    <scope>NUCLEOTIDE SEQUENCE [LARGE SCALE GENOMIC DNA]</scope>
    <source>
        <strain evidence="10">U-32</strain>
    </source>
</reference>
<dbReference type="PATRIC" id="fig|749927.5.peg.4525"/>
<dbReference type="AlphaFoldDB" id="A0A0H3D743"/>
<dbReference type="SUPFAM" id="SSF88946">
    <property type="entry name" value="Sigma2 domain of RNA polymerase sigma factors"/>
    <property type="match status" value="1"/>
</dbReference>
<name>A0A0H3D743_AMYMU</name>
<evidence type="ECO:0000313" key="10">
    <source>
        <dbReference type="Proteomes" id="UP000000328"/>
    </source>
</evidence>
<sequence length="208" mass="22221">MRPMPPHSAEGGPTPTATFSLDPALVRSAVQGNRAAVAGVLRALRPIVFRYCLGRLRTWQDGSSDAEDCAQDVLLAIVRALPGYRHPPDGFVPFVFGIAAHKVSDFHRRRARDRTSPVAEPPAGRSDGADPTSEAAERSAALDWSSGLLDTLPPRQREILVLRIILGMTAEETAAAVGLGSPGAVRVAQHRALATLRRSLADHREAAS</sequence>
<dbReference type="InterPro" id="IPR013249">
    <property type="entry name" value="RNA_pol_sigma70_r4_t2"/>
</dbReference>
<dbReference type="InterPro" id="IPR013324">
    <property type="entry name" value="RNA_pol_sigma_r3/r4-like"/>
</dbReference>
<dbReference type="Pfam" id="PF08281">
    <property type="entry name" value="Sigma70_r4_2"/>
    <property type="match status" value="1"/>
</dbReference>
<dbReference type="KEGG" id="amd:AMED_4376"/>
<keyword evidence="5" id="KW-0804">Transcription</keyword>
<keyword evidence="3" id="KW-0731">Sigma factor</keyword>
<dbReference type="PANTHER" id="PTHR43133">
    <property type="entry name" value="RNA POLYMERASE ECF-TYPE SIGMA FACTO"/>
    <property type="match status" value="1"/>
</dbReference>
<dbReference type="InterPro" id="IPR013325">
    <property type="entry name" value="RNA_pol_sigma_r2"/>
</dbReference>
<feature type="domain" description="RNA polymerase sigma-70 region 2" evidence="7">
    <location>
        <begin position="42"/>
        <end position="112"/>
    </location>
</feature>
<dbReference type="InterPro" id="IPR039425">
    <property type="entry name" value="RNA_pol_sigma-70-like"/>
</dbReference>
<evidence type="ECO:0000313" key="9">
    <source>
        <dbReference type="EMBL" id="ADJ46147.1"/>
    </source>
</evidence>
<dbReference type="NCBIfam" id="TIGR02937">
    <property type="entry name" value="sigma70-ECF"/>
    <property type="match status" value="1"/>
</dbReference>
<keyword evidence="4" id="KW-0238">DNA-binding</keyword>
<feature type="domain" description="RNA polymerase sigma factor 70 region 4 type 2" evidence="8">
    <location>
        <begin position="148"/>
        <end position="196"/>
    </location>
</feature>
<dbReference type="SUPFAM" id="SSF88659">
    <property type="entry name" value="Sigma3 and sigma4 domains of RNA polymerase sigma factors"/>
    <property type="match status" value="1"/>
</dbReference>
<dbReference type="Gene3D" id="1.10.10.10">
    <property type="entry name" value="Winged helix-like DNA-binding domain superfamily/Winged helix DNA-binding domain"/>
    <property type="match status" value="1"/>
</dbReference>
<dbReference type="Pfam" id="PF04542">
    <property type="entry name" value="Sigma70_r2"/>
    <property type="match status" value="1"/>
</dbReference>
<evidence type="ECO:0000259" key="8">
    <source>
        <dbReference type="Pfam" id="PF08281"/>
    </source>
</evidence>
<dbReference type="GO" id="GO:0016987">
    <property type="term" value="F:sigma factor activity"/>
    <property type="evidence" value="ECO:0007669"/>
    <property type="project" value="UniProtKB-KW"/>
</dbReference>
<feature type="region of interest" description="Disordered" evidence="6">
    <location>
        <begin position="108"/>
        <end position="137"/>
    </location>
</feature>
<dbReference type="Proteomes" id="UP000000328">
    <property type="component" value="Chromosome"/>
</dbReference>
<keyword evidence="2" id="KW-0805">Transcription regulation</keyword>
<evidence type="ECO:0000256" key="4">
    <source>
        <dbReference type="ARBA" id="ARBA00023125"/>
    </source>
</evidence>
<dbReference type="InterPro" id="IPR036388">
    <property type="entry name" value="WH-like_DNA-bd_sf"/>
</dbReference>
<evidence type="ECO:0000256" key="2">
    <source>
        <dbReference type="ARBA" id="ARBA00023015"/>
    </source>
</evidence>
<dbReference type="GO" id="GO:0006352">
    <property type="term" value="P:DNA-templated transcription initiation"/>
    <property type="evidence" value="ECO:0007669"/>
    <property type="project" value="InterPro"/>
</dbReference>
<dbReference type="CDD" id="cd06171">
    <property type="entry name" value="Sigma70_r4"/>
    <property type="match status" value="1"/>
</dbReference>
<gene>
    <name evidence="9" type="primary">rpoE</name>
    <name evidence="9" type="ordered locus">AMED_4376</name>
</gene>
<evidence type="ECO:0000256" key="5">
    <source>
        <dbReference type="ARBA" id="ARBA00023163"/>
    </source>
</evidence>
<dbReference type="eggNOG" id="COG1595">
    <property type="taxonomic scope" value="Bacteria"/>
</dbReference>